<organism evidence="2 3">
    <name type="scientific">Nitrococcus mobilis Nb-231</name>
    <dbReference type="NCBI Taxonomy" id="314278"/>
    <lineage>
        <taxon>Bacteria</taxon>
        <taxon>Pseudomonadati</taxon>
        <taxon>Pseudomonadota</taxon>
        <taxon>Gammaproteobacteria</taxon>
        <taxon>Chromatiales</taxon>
        <taxon>Ectothiorhodospiraceae</taxon>
        <taxon>Nitrococcus</taxon>
    </lineage>
</organism>
<dbReference type="HOGENOM" id="CLU_1401199_0_0_6"/>
<gene>
    <name evidence="2" type="ORF">NB231_09653</name>
</gene>
<keyword evidence="3" id="KW-1185">Reference proteome</keyword>
<dbReference type="AlphaFoldDB" id="A4BNA8"/>
<accession>A4BNA8</accession>
<reference evidence="2 3" key="1">
    <citation type="submission" date="2006-02" db="EMBL/GenBank/DDBJ databases">
        <authorList>
            <person name="Waterbury J."/>
            <person name="Ferriera S."/>
            <person name="Johnson J."/>
            <person name="Kravitz S."/>
            <person name="Halpern A."/>
            <person name="Remington K."/>
            <person name="Beeson K."/>
            <person name="Tran B."/>
            <person name="Rogers Y.-H."/>
            <person name="Friedman R."/>
            <person name="Venter J.C."/>
        </authorList>
    </citation>
    <scope>NUCLEOTIDE SEQUENCE [LARGE SCALE GENOMIC DNA]</scope>
    <source>
        <strain evidence="2 3">Nb-231</strain>
    </source>
</reference>
<evidence type="ECO:0000313" key="3">
    <source>
        <dbReference type="Proteomes" id="UP000003374"/>
    </source>
</evidence>
<evidence type="ECO:0000313" key="2">
    <source>
        <dbReference type="EMBL" id="EAR22707.1"/>
    </source>
</evidence>
<sequence>MPGCRTIHALQDAIEEHENDPEYQRDQAIYAFLQREWQRLSQHTSYRFAKWRLSKLNERRASDDGVKYMETCAAKRPLVLDAEKQFCTDFRKKDAALLARYNEAKRKFEDYVAAYIAGEERRYVPDTVRAAEYVGLGSGGKPLATNLTEFVDAHRRARLAVAGVSAKIAQLNAQLDKYRDKYPEVVARCARSGD</sequence>
<protein>
    <submittedName>
        <fullName evidence="2">Uncharacterized protein</fullName>
    </submittedName>
</protein>
<keyword evidence="1" id="KW-0175">Coiled coil</keyword>
<evidence type="ECO:0000256" key="1">
    <source>
        <dbReference type="SAM" id="Coils"/>
    </source>
</evidence>
<dbReference type="EMBL" id="AAOF01000002">
    <property type="protein sequence ID" value="EAR22707.1"/>
    <property type="molecule type" value="Genomic_DNA"/>
</dbReference>
<feature type="coiled-coil region" evidence="1">
    <location>
        <begin position="161"/>
        <end position="188"/>
    </location>
</feature>
<dbReference type="Proteomes" id="UP000003374">
    <property type="component" value="Unassembled WGS sequence"/>
</dbReference>
<name>A4BNA8_9GAMM</name>
<proteinExistence type="predicted"/>
<comment type="caution">
    <text evidence="2">The sequence shown here is derived from an EMBL/GenBank/DDBJ whole genome shotgun (WGS) entry which is preliminary data.</text>
</comment>